<protein>
    <submittedName>
        <fullName evidence="1">Uncharacterized protein</fullName>
    </submittedName>
</protein>
<evidence type="ECO:0000313" key="1">
    <source>
        <dbReference type="EMBL" id="EAC5550519.1"/>
    </source>
</evidence>
<dbReference type="Proteomes" id="UP000460224">
    <property type="component" value="Unassembled WGS sequence"/>
</dbReference>
<evidence type="ECO:0000313" key="6">
    <source>
        <dbReference type="EMBL" id="KAA9448340.1"/>
    </source>
</evidence>
<dbReference type="EMBL" id="AAALRN010000002">
    <property type="protein sequence ID" value="EAD1184473.1"/>
    <property type="molecule type" value="Genomic_DNA"/>
</dbReference>
<evidence type="ECO:0000313" key="11">
    <source>
        <dbReference type="Proteomes" id="UP000527632"/>
    </source>
</evidence>
<evidence type="ECO:0000313" key="5">
    <source>
        <dbReference type="EMBL" id="ECY9783544.1"/>
    </source>
</evidence>
<dbReference type="EMBL" id="AALGDA010000039">
    <property type="protein sequence ID" value="ECY9783544.1"/>
    <property type="molecule type" value="Genomic_DNA"/>
</dbReference>
<evidence type="ECO:0000313" key="8">
    <source>
        <dbReference type="Proteomes" id="UP000403352"/>
    </source>
</evidence>
<dbReference type="EMBL" id="QDAY01000004">
    <property type="protein sequence ID" value="KAA9448340.1"/>
    <property type="molecule type" value="Genomic_DNA"/>
</dbReference>
<reference evidence="6 9" key="1">
    <citation type="submission" date="2018-04" db="EMBL/GenBank/DDBJ databases">
        <title>Genome Analysis of a Prevalent Clone of Listeria monocytogenes Sequence Type 87 in China.</title>
        <authorList>
            <person name="Wang Y."/>
        </authorList>
    </citation>
    <scope>NUCLEOTIDE SEQUENCE [LARGE SCALE GENOMIC DNA]</scope>
    <source>
        <strain evidence="6 9">ICDC_LM1523</strain>
    </source>
</reference>
<dbReference type="Proteomes" id="UP000403352">
    <property type="component" value="Unassembled WGS sequence"/>
</dbReference>
<name>A0A2Z5BZI2_LISMN</name>
<dbReference type="EMBL" id="AABBZO010000001">
    <property type="protein sequence ID" value="EAG4460864.1"/>
    <property type="molecule type" value="Genomic_DNA"/>
</dbReference>
<comment type="caution">
    <text evidence="1">The sequence shown here is derived from an EMBL/GenBank/DDBJ whole genome shotgun (WGS) entry which is preliminary data.</text>
</comment>
<dbReference type="Proteomes" id="UP000489121">
    <property type="component" value="Unassembled WGS sequence"/>
</dbReference>
<dbReference type="Proteomes" id="UP000365297">
    <property type="component" value="Unassembled WGS sequence"/>
</dbReference>
<evidence type="ECO:0000313" key="9">
    <source>
        <dbReference type="Proteomes" id="UP000460224"/>
    </source>
</evidence>
<sequence>MTSKYVKRLFFRLVHKFCVTDILQKSIKLIFEQIYTLNIESENNNKYVSRETNNQLSDFVNIYKGMFNLFALINSQNIQFAESGMML</sequence>
<gene>
    <name evidence="1" type="ORF">ARY78_08770</name>
    <name evidence="3" type="ORF">CA369_01050</name>
    <name evidence="6" type="ORF">DCK61_11795</name>
    <name evidence="4" type="ORF">E5F58_11590</name>
    <name evidence="5" type="ORF">F6515_11180</name>
    <name evidence="2" type="ORF">QD52_05155</name>
</gene>
<reference evidence="5 10" key="3">
    <citation type="submission" date="2019-09" db="EMBL/GenBank/DDBJ databases">
        <authorList>
            <consortium name="PulseNet: The National Subtyping Network for Foodborne Disease Surveillance"/>
            <person name="Tarr C.L."/>
            <person name="Trees E."/>
            <person name="Katz L.S."/>
            <person name="Carleton-Romer H.A."/>
            <person name="Stroika S."/>
            <person name="Kucerova Z."/>
            <person name="Roache K.F."/>
            <person name="Sabol A.L."/>
            <person name="Besser J."/>
            <person name="Gerner-Smidt P."/>
        </authorList>
    </citation>
    <scope>NUCLEOTIDE SEQUENCE [LARGE SCALE GENOMIC DNA]</scope>
    <source>
        <strain evidence="5 10">PNUSAL005692</strain>
    </source>
</reference>
<evidence type="ECO:0000313" key="7">
    <source>
        <dbReference type="Proteomes" id="UP000365297"/>
    </source>
</evidence>
<dbReference type="AlphaFoldDB" id="A0A2Z5BZI2"/>
<evidence type="ECO:0000313" key="4">
    <source>
        <dbReference type="EMBL" id="EAH4242628.1"/>
    </source>
</evidence>
<dbReference type="EMBL" id="AABGUK010000004">
    <property type="protein sequence ID" value="EAH4242628.1"/>
    <property type="molecule type" value="Genomic_DNA"/>
</dbReference>
<dbReference type="EMBL" id="AAAIXK010000004">
    <property type="protein sequence ID" value="EAC5550519.1"/>
    <property type="molecule type" value="Genomic_DNA"/>
</dbReference>
<accession>A0A2Z5BZI2</accession>
<organism evidence="1 7">
    <name type="scientific">Listeria monocytogenes</name>
    <dbReference type="NCBI Taxonomy" id="1639"/>
    <lineage>
        <taxon>Bacteria</taxon>
        <taxon>Bacillati</taxon>
        <taxon>Bacillota</taxon>
        <taxon>Bacilli</taxon>
        <taxon>Bacillales</taxon>
        <taxon>Listeriaceae</taxon>
        <taxon>Listeria</taxon>
    </lineage>
</organism>
<dbReference type="KEGG" id="lmok:CQ02_14230"/>
<dbReference type="Proteomes" id="UP000528151">
    <property type="component" value="Unassembled WGS sequence"/>
</dbReference>
<evidence type="ECO:0000313" key="10">
    <source>
        <dbReference type="Proteomes" id="UP000489121"/>
    </source>
</evidence>
<evidence type="ECO:0000313" key="12">
    <source>
        <dbReference type="Proteomes" id="UP000528151"/>
    </source>
</evidence>
<dbReference type="Proteomes" id="UP000527632">
    <property type="component" value="Unassembled WGS sequence"/>
</dbReference>
<reference evidence="7 8" key="2">
    <citation type="submission" date="2018-06" db="EMBL/GenBank/DDBJ databases">
        <authorList>
            <consortium name="GenomeTrakr: Next Generation Sequencing Network for Food Pathogen Tracability"/>
        </authorList>
    </citation>
    <scope>NUCLEOTIDE SEQUENCE [LARGE SCALE GENOMIC DNA]</scope>
    <source>
        <strain evidence="3 12">CFSAN063727</strain>
        <strain evidence="1 7">FDA00007096</strain>
        <strain evidence="2 8">FDA00008584</strain>
        <strain evidence="4 11">LS1344</strain>
    </source>
</reference>
<proteinExistence type="predicted"/>
<evidence type="ECO:0000313" key="3">
    <source>
        <dbReference type="EMBL" id="EAG4460864.1"/>
    </source>
</evidence>
<evidence type="ECO:0000313" key="2">
    <source>
        <dbReference type="EMBL" id="EAD1184473.1"/>
    </source>
</evidence>